<evidence type="ECO:0000313" key="4">
    <source>
        <dbReference type="Proteomes" id="UP001162131"/>
    </source>
</evidence>
<accession>A0AAU9IQK0</accession>
<dbReference type="AlphaFoldDB" id="A0AAU9IQK0"/>
<dbReference type="InterPro" id="IPR036291">
    <property type="entry name" value="NAD(P)-bd_dom_sf"/>
</dbReference>
<evidence type="ECO:0000313" key="3">
    <source>
        <dbReference type="EMBL" id="CAG9314414.1"/>
    </source>
</evidence>
<name>A0AAU9IQK0_9CILI</name>
<evidence type="ECO:0000259" key="2">
    <source>
        <dbReference type="Pfam" id="PF01370"/>
    </source>
</evidence>
<sequence>MLLNIARNFSSKKFFITGASGQIGKKLIPYLYERYGPNCVVVSDVNQTQFDVESQPPFLPLDVVDKEGFAKAVEASEATHILHLAAYLSAKAELQLQKSIDVNIIGVNNALEAARIHNTAIYVPSSIAVFGPTSPRVLTPDDCVVQPTTAYGISKVYMEMMGNYYHKKFGVNFRSLRYPGAVSSDPPGGGTTDYAVEIFFELLKNQEYQCFLSKGTELPMMYIDDLIQGTCDLIDAPEETLTRRVYNLGAISFTAEQLTSCILKYIPGTVTYKSDHRQAYADSWPMSIDDSLARRDWNWKHKFDIDLMTRTMIELISKQMHKPNPIKVA</sequence>
<keyword evidence="4" id="KW-1185">Reference proteome</keyword>
<dbReference type="Pfam" id="PF01370">
    <property type="entry name" value="Epimerase"/>
    <property type="match status" value="1"/>
</dbReference>
<dbReference type="Gene3D" id="3.40.50.720">
    <property type="entry name" value="NAD(P)-binding Rossmann-like Domain"/>
    <property type="match status" value="1"/>
</dbReference>
<comment type="similarity">
    <text evidence="1">Belongs to the NAD(P)-dependent epimerase/dehydratase family.</text>
</comment>
<protein>
    <recommendedName>
        <fullName evidence="2">NAD-dependent epimerase/dehydratase domain-containing protein</fullName>
    </recommendedName>
</protein>
<dbReference type="InterPro" id="IPR051225">
    <property type="entry name" value="NAD(P)_epim/dehydratase"/>
</dbReference>
<dbReference type="PANTHER" id="PTHR42687">
    <property type="entry name" value="L-THREONINE 3-DEHYDROGENASE"/>
    <property type="match status" value="1"/>
</dbReference>
<proteinExistence type="inferred from homology"/>
<dbReference type="InterPro" id="IPR001509">
    <property type="entry name" value="Epimerase_deHydtase"/>
</dbReference>
<gene>
    <name evidence="3" type="ORF">BSTOLATCC_MIC11421</name>
</gene>
<dbReference type="PANTHER" id="PTHR42687:SF1">
    <property type="entry name" value="L-THREONINE 3-DEHYDROGENASE, MITOCHONDRIAL"/>
    <property type="match status" value="1"/>
</dbReference>
<dbReference type="GO" id="GO:0008743">
    <property type="term" value="F:L-threonine 3-dehydrogenase activity"/>
    <property type="evidence" value="ECO:0007669"/>
    <property type="project" value="TreeGrafter"/>
</dbReference>
<dbReference type="GO" id="GO:0006567">
    <property type="term" value="P:L-threonine catabolic process"/>
    <property type="evidence" value="ECO:0007669"/>
    <property type="project" value="TreeGrafter"/>
</dbReference>
<dbReference type="Proteomes" id="UP001162131">
    <property type="component" value="Unassembled WGS sequence"/>
</dbReference>
<organism evidence="3 4">
    <name type="scientific">Blepharisma stoltei</name>
    <dbReference type="NCBI Taxonomy" id="1481888"/>
    <lineage>
        <taxon>Eukaryota</taxon>
        <taxon>Sar</taxon>
        <taxon>Alveolata</taxon>
        <taxon>Ciliophora</taxon>
        <taxon>Postciliodesmatophora</taxon>
        <taxon>Heterotrichea</taxon>
        <taxon>Heterotrichida</taxon>
        <taxon>Blepharismidae</taxon>
        <taxon>Blepharisma</taxon>
    </lineage>
</organism>
<comment type="caution">
    <text evidence="3">The sequence shown here is derived from an EMBL/GenBank/DDBJ whole genome shotgun (WGS) entry which is preliminary data.</text>
</comment>
<feature type="domain" description="NAD-dependent epimerase/dehydratase" evidence="2">
    <location>
        <begin position="15"/>
        <end position="249"/>
    </location>
</feature>
<evidence type="ECO:0000256" key="1">
    <source>
        <dbReference type="ARBA" id="ARBA00007637"/>
    </source>
</evidence>
<dbReference type="EMBL" id="CAJZBQ010000012">
    <property type="protein sequence ID" value="CAG9314414.1"/>
    <property type="molecule type" value="Genomic_DNA"/>
</dbReference>
<reference evidence="3" key="1">
    <citation type="submission" date="2021-09" db="EMBL/GenBank/DDBJ databases">
        <authorList>
            <consortium name="AG Swart"/>
            <person name="Singh M."/>
            <person name="Singh A."/>
            <person name="Seah K."/>
            <person name="Emmerich C."/>
        </authorList>
    </citation>
    <scope>NUCLEOTIDE SEQUENCE</scope>
    <source>
        <strain evidence="3">ATCC30299</strain>
    </source>
</reference>
<dbReference type="SUPFAM" id="SSF51735">
    <property type="entry name" value="NAD(P)-binding Rossmann-fold domains"/>
    <property type="match status" value="1"/>
</dbReference>